<evidence type="ECO:0000313" key="3">
    <source>
        <dbReference type="Proteomes" id="UP000627838"/>
    </source>
</evidence>
<sequence length="139" mass="14973">MSIHTSHPADRPAQDARLVRALRARRPGAVGRVYDVHGAELIEYAEELLGDHDRAVAAVRSVLLSLRAADEVPPPGELRGRLRERVRNECQGPVLRIRLQVVLIGIVLGAVLAAGVPAALDARERAAGARAPVTRISSY</sequence>
<feature type="transmembrane region" description="Helical" evidence="1">
    <location>
        <begin position="97"/>
        <end position="120"/>
    </location>
</feature>
<dbReference type="Gene3D" id="1.10.1740.10">
    <property type="match status" value="1"/>
</dbReference>
<evidence type="ECO:0000313" key="2">
    <source>
        <dbReference type="EMBL" id="MBE1537624.1"/>
    </source>
</evidence>
<protein>
    <submittedName>
        <fullName evidence="2">Anti-sigma factor RsiW</fullName>
    </submittedName>
</protein>
<proteinExistence type="predicted"/>
<comment type="caution">
    <text evidence="2">The sequence shown here is derived from an EMBL/GenBank/DDBJ whole genome shotgun (WGS) entry which is preliminary data.</text>
</comment>
<name>A0ABR9K455_9ACTN</name>
<evidence type="ECO:0000256" key="1">
    <source>
        <dbReference type="SAM" id="Phobius"/>
    </source>
</evidence>
<organism evidence="2 3">
    <name type="scientific">Actinomadura algeriensis</name>
    <dbReference type="NCBI Taxonomy" id="1679523"/>
    <lineage>
        <taxon>Bacteria</taxon>
        <taxon>Bacillati</taxon>
        <taxon>Actinomycetota</taxon>
        <taxon>Actinomycetes</taxon>
        <taxon>Streptosporangiales</taxon>
        <taxon>Thermomonosporaceae</taxon>
        <taxon>Actinomadura</taxon>
    </lineage>
</organism>
<keyword evidence="1" id="KW-0812">Transmembrane</keyword>
<keyword evidence="1" id="KW-1133">Transmembrane helix</keyword>
<keyword evidence="1" id="KW-0472">Membrane</keyword>
<dbReference type="EMBL" id="JADBDZ010000001">
    <property type="protein sequence ID" value="MBE1537624.1"/>
    <property type="molecule type" value="Genomic_DNA"/>
</dbReference>
<gene>
    <name evidence="2" type="ORF">H4W34_007457</name>
</gene>
<reference evidence="2 3" key="1">
    <citation type="submission" date="2020-10" db="EMBL/GenBank/DDBJ databases">
        <title>Sequencing the genomes of 1000 actinobacteria strains.</title>
        <authorList>
            <person name="Klenk H.-P."/>
        </authorList>
    </citation>
    <scope>NUCLEOTIDE SEQUENCE [LARGE SCALE GENOMIC DNA]</scope>
    <source>
        <strain evidence="2 3">DSM 46744</strain>
    </source>
</reference>
<accession>A0ABR9K455</accession>
<dbReference type="Proteomes" id="UP000627838">
    <property type="component" value="Unassembled WGS sequence"/>
</dbReference>
<dbReference type="RefSeq" id="WP_192763468.1">
    <property type="nucleotide sequence ID" value="NZ_JADBDZ010000001.1"/>
</dbReference>
<keyword evidence="3" id="KW-1185">Reference proteome</keyword>